<protein>
    <submittedName>
        <fullName evidence="2">Uncharacterized protein</fullName>
    </submittedName>
</protein>
<comment type="caution">
    <text evidence="2">The sequence shown here is derived from an EMBL/GenBank/DDBJ whole genome shotgun (WGS) entry which is preliminary data.</text>
</comment>
<evidence type="ECO:0000313" key="2">
    <source>
        <dbReference type="EMBL" id="KAK3793260.1"/>
    </source>
</evidence>
<gene>
    <name evidence="2" type="ORF">RRG08_014738</name>
</gene>
<dbReference type="Proteomes" id="UP001283361">
    <property type="component" value="Unassembled WGS sequence"/>
</dbReference>
<sequence>MQKVTSGLVPFYAPVSFKAKRKQATGQLQGFNKPALYALSYHTARIGEEMKRKEWKSLDVEKEKQETSDRGNKDIRDGEIM</sequence>
<evidence type="ECO:0000256" key="1">
    <source>
        <dbReference type="SAM" id="MobiDB-lite"/>
    </source>
</evidence>
<proteinExistence type="predicted"/>
<feature type="region of interest" description="Disordered" evidence="1">
    <location>
        <begin position="52"/>
        <end position="81"/>
    </location>
</feature>
<organism evidence="2 3">
    <name type="scientific">Elysia crispata</name>
    <name type="common">lettuce slug</name>
    <dbReference type="NCBI Taxonomy" id="231223"/>
    <lineage>
        <taxon>Eukaryota</taxon>
        <taxon>Metazoa</taxon>
        <taxon>Spiralia</taxon>
        <taxon>Lophotrochozoa</taxon>
        <taxon>Mollusca</taxon>
        <taxon>Gastropoda</taxon>
        <taxon>Heterobranchia</taxon>
        <taxon>Euthyneura</taxon>
        <taxon>Panpulmonata</taxon>
        <taxon>Sacoglossa</taxon>
        <taxon>Placobranchoidea</taxon>
        <taxon>Plakobranchidae</taxon>
        <taxon>Elysia</taxon>
    </lineage>
</organism>
<name>A0AAE1E4I9_9GAST</name>
<keyword evidence="3" id="KW-1185">Reference proteome</keyword>
<reference evidence="2" key="1">
    <citation type="journal article" date="2023" name="G3 (Bethesda)">
        <title>A reference genome for the long-term kleptoplast-retaining sea slug Elysia crispata morphotype clarki.</title>
        <authorList>
            <person name="Eastman K.E."/>
            <person name="Pendleton A.L."/>
            <person name="Shaikh M.A."/>
            <person name="Suttiyut T."/>
            <person name="Ogas R."/>
            <person name="Tomko P."/>
            <person name="Gavelis G."/>
            <person name="Widhalm J.R."/>
            <person name="Wisecaver J.H."/>
        </authorList>
    </citation>
    <scope>NUCLEOTIDE SEQUENCE</scope>
    <source>
        <strain evidence="2">ECLA1</strain>
    </source>
</reference>
<accession>A0AAE1E4I9</accession>
<dbReference type="EMBL" id="JAWDGP010001264">
    <property type="protein sequence ID" value="KAK3793260.1"/>
    <property type="molecule type" value="Genomic_DNA"/>
</dbReference>
<dbReference type="AlphaFoldDB" id="A0AAE1E4I9"/>
<evidence type="ECO:0000313" key="3">
    <source>
        <dbReference type="Proteomes" id="UP001283361"/>
    </source>
</evidence>